<comment type="caution">
    <text evidence="2">The sequence shown here is derived from an EMBL/GenBank/DDBJ whole genome shotgun (WGS) entry which is preliminary data.</text>
</comment>
<dbReference type="Proteomes" id="UP000077521">
    <property type="component" value="Unassembled WGS sequence"/>
</dbReference>
<evidence type="ECO:0000256" key="1">
    <source>
        <dbReference type="SAM" id="MobiDB-lite"/>
    </source>
</evidence>
<dbReference type="AlphaFoldDB" id="A0A8T8SDZ5"/>
<sequence>MRCGGPLDDHHLCWSSLTCIAQSGASSRQGSHAIPAWIVRPHRHRALAFARDLNAHGDHHHGSYPGTLSSAGSAQPPSWTRTPSVPLPSHAIASLAHHVPRAL</sequence>
<protein>
    <submittedName>
        <fullName evidence="2">Uncharacterized protein</fullName>
    </submittedName>
</protein>
<feature type="region of interest" description="Disordered" evidence="1">
    <location>
        <begin position="58"/>
        <end position="86"/>
    </location>
</feature>
<accession>A0A8T8SDZ5</accession>
<gene>
    <name evidence="2" type="ORF">A4X13_0g8594</name>
</gene>
<proteinExistence type="predicted"/>
<keyword evidence="3" id="KW-1185">Reference proteome</keyword>
<feature type="compositionally biased region" description="Polar residues" evidence="1">
    <location>
        <begin position="66"/>
        <end position="83"/>
    </location>
</feature>
<name>A0A8T8SDZ5_9BASI</name>
<dbReference type="EMBL" id="LWDF02001594">
    <property type="protein sequence ID" value="KAE8237902.1"/>
    <property type="molecule type" value="Genomic_DNA"/>
</dbReference>
<reference evidence="2" key="1">
    <citation type="submission" date="2016-04" db="EMBL/GenBank/DDBJ databases">
        <authorList>
            <person name="Nguyen H.D."/>
            <person name="Samba Siva P."/>
            <person name="Cullis J."/>
            <person name="Levesque C.A."/>
            <person name="Hambleton S."/>
        </authorList>
    </citation>
    <scope>NUCLEOTIDE SEQUENCE</scope>
    <source>
        <strain evidence="2">DAOMC 236416</strain>
    </source>
</reference>
<reference evidence="2" key="2">
    <citation type="journal article" date="2019" name="IMA Fungus">
        <title>Genome sequencing and comparison of five Tilletia species to identify candidate genes for the detection of regulated species infecting wheat.</title>
        <authorList>
            <person name="Nguyen H.D.T."/>
            <person name="Sultana T."/>
            <person name="Kesanakurti P."/>
            <person name="Hambleton S."/>
        </authorList>
    </citation>
    <scope>NUCLEOTIDE SEQUENCE</scope>
    <source>
        <strain evidence="2">DAOMC 236416</strain>
    </source>
</reference>
<evidence type="ECO:0000313" key="3">
    <source>
        <dbReference type="Proteomes" id="UP000077521"/>
    </source>
</evidence>
<evidence type="ECO:0000313" key="2">
    <source>
        <dbReference type="EMBL" id="KAE8237902.1"/>
    </source>
</evidence>
<organism evidence="2 3">
    <name type="scientific">Tilletia indica</name>
    <dbReference type="NCBI Taxonomy" id="43049"/>
    <lineage>
        <taxon>Eukaryota</taxon>
        <taxon>Fungi</taxon>
        <taxon>Dikarya</taxon>
        <taxon>Basidiomycota</taxon>
        <taxon>Ustilaginomycotina</taxon>
        <taxon>Exobasidiomycetes</taxon>
        <taxon>Tilletiales</taxon>
        <taxon>Tilletiaceae</taxon>
        <taxon>Tilletia</taxon>
    </lineage>
</organism>